<comment type="caution">
    <text evidence="1">The sequence shown here is derived from an EMBL/GenBank/DDBJ whole genome shotgun (WGS) entry which is preliminary data.</text>
</comment>
<gene>
    <name evidence="1" type="ORF">CQY22_013855</name>
</gene>
<proteinExistence type="predicted"/>
<reference evidence="1 2" key="1">
    <citation type="journal article" date="2017" name="Infect. Genet. Evol.">
        <title>The new phylogeny of the genus Mycobacterium: The old and the news.</title>
        <authorList>
            <person name="Tortoli E."/>
            <person name="Fedrizzi T."/>
            <person name="Meehan C.J."/>
            <person name="Trovato A."/>
            <person name="Grottola A."/>
            <person name="Giacobazzi E."/>
            <person name="Serpini G.F."/>
            <person name="Tagliazucchi S."/>
            <person name="Fabio A."/>
            <person name="Bettua C."/>
            <person name="Bertorelli R."/>
            <person name="Frascaro F."/>
            <person name="De Sanctis V."/>
            <person name="Pecorari M."/>
            <person name="Jousson O."/>
            <person name="Segata N."/>
            <person name="Cirillo D.M."/>
        </authorList>
    </citation>
    <scope>NUCLEOTIDE SEQUENCE [LARGE SCALE GENOMIC DNA]</scope>
    <source>
        <strain evidence="1 2">CIP1034565</strain>
    </source>
</reference>
<protein>
    <recommendedName>
        <fullName evidence="3">DUF732 domain-containing protein</fullName>
    </recommendedName>
</protein>
<dbReference type="OrthoDB" id="4627526at2"/>
<evidence type="ECO:0000313" key="1">
    <source>
        <dbReference type="EMBL" id="PIB74228.1"/>
    </source>
</evidence>
<organism evidence="1 2">
    <name type="scientific">Mycolicibacterium brumae</name>
    <dbReference type="NCBI Taxonomy" id="85968"/>
    <lineage>
        <taxon>Bacteria</taxon>
        <taxon>Bacillati</taxon>
        <taxon>Actinomycetota</taxon>
        <taxon>Actinomycetes</taxon>
        <taxon>Mycobacteriales</taxon>
        <taxon>Mycobacteriaceae</taxon>
        <taxon>Mycolicibacterium</taxon>
    </lineage>
</organism>
<keyword evidence="2" id="KW-1185">Reference proteome</keyword>
<dbReference type="Proteomes" id="UP000230551">
    <property type="component" value="Unassembled WGS sequence"/>
</dbReference>
<dbReference type="AlphaFoldDB" id="A0A2G5P779"/>
<evidence type="ECO:0000313" key="2">
    <source>
        <dbReference type="Proteomes" id="UP000230551"/>
    </source>
</evidence>
<sequence length="85" mass="8435">MCGAAALGTAGTAGAWPTTVTGEMQTFINNARSAGAPGDDDALLTQGYLACRILYTGQGRQAAVDATSDAVVNAARGTLCTQAPS</sequence>
<accession>A0A2G5P779</accession>
<name>A0A2G5P779_9MYCO</name>
<dbReference type="EMBL" id="PDCN02000019">
    <property type="protein sequence ID" value="PIB74228.1"/>
    <property type="molecule type" value="Genomic_DNA"/>
</dbReference>
<evidence type="ECO:0008006" key="3">
    <source>
        <dbReference type="Google" id="ProtNLM"/>
    </source>
</evidence>